<dbReference type="InterPro" id="IPR035919">
    <property type="entry name" value="EAL_sf"/>
</dbReference>
<dbReference type="CDD" id="cd01948">
    <property type="entry name" value="EAL"/>
    <property type="match status" value="1"/>
</dbReference>
<reference evidence="4" key="1">
    <citation type="submission" date="2021-12" db="EMBL/GenBank/DDBJ databases">
        <title>Bradyrhizobium xenonodulans sp. nov.</title>
        <authorList>
            <person name="Claassens R."/>
            <person name="Venter S.N."/>
            <person name="Beukes C.W."/>
            <person name="Stepkowski T."/>
            <person name="Steenkamp E.T."/>
        </authorList>
    </citation>
    <scope>NUCLEOTIDE SEQUENCE</scope>
    <source>
        <strain evidence="4">14AB</strain>
    </source>
</reference>
<dbReference type="NCBIfam" id="TIGR00254">
    <property type="entry name" value="GGDEF"/>
    <property type="match status" value="1"/>
</dbReference>
<feature type="transmembrane region" description="Helical" evidence="1">
    <location>
        <begin position="64"/>
        <end position="82"/>
    </location>
</feature>
<name>A0ABY7MJ70_9BRAD</name>
<dbReference type="RefSeq" id="WP_270162927.1">
    <property type="nucleotide sequence ID" value="NZ_CP089391.1"/>
</dbReference>
<accession>A0ABY7MJ70</accession>
<evidence type="ECO:0000313" key="4">
    <source>
        <dbReference type="EMBL" id="WBL77651.1"/>
    </source>
</evidence>
<sequence>MGIFARFRTAFSVGDLTDPLGRSLLVEQFRVLRQQVPVLYAVLLVDSISVGLVLPTTVSPWLRFALPAALLAICLVRLVQWIRLRRSDFTPEEAYRELVRTRLVAVVLNAGFVFWILALFGVVEPSLRAPVALLVFMGCIGTAYCLGSFPPASRLTMIIAGAPIATVLLFSGDGMMISLGINLLLLLVLLGRMISTNFRSFVQLVETHSRLTEEGDRARVAEQTATALAERFDRALNNMSQGLCFFDDDQCLIVCNRQYLEVYDLDPEIVRPGMKLNDIVDLRYSVGSAPKMSKQEYLVWRNSAAVIAKNSDTTVELTNGRIVRIRHRPMQGNGWVATHEDITERHRTEMALAEAKAAAEQAEATARAAHTHLREALDVVPEGLAIFGKDDRLVLWNRQYTEFYAASRDALAAGAPFEGILRAGLAAGQYPEAAGREEEWLAERMARHALPRHSHEQHLAGDRWVRVEERRTADGGSIGVRIDITDLKRREASFRLLFEENPLPMWVSEAKTRQVIAVNGAMCRHYGFSRKALLSMFEPQLECGDPESESRDFELHRTANGEVIQVVIESRPLIYEGRAAHVSVAFDVTDRNRTQEKISYLACHDALTELPNRAALDQHLIDAIERARASDDGFAVLCIDLDHFKEINDLFGHAVGDAVLREASRRLQEAAQGSYVARVGGDEFIGITDELPLPASAELLATRMRAQFEHPIEVDGHALQIDLCVGVALYPRDADNAVFLLANADAALYRAKHEGRGAIRLFTSAMDQQLRDRRALEHDLRVAVERGELYLEYQPQQDRHGILKAYEALVRWRHPVRGIIAPGEFIPVAEKSGSIAQIDDWVLMEACMEAASWHQPLRVAVNVSAAQFRRENLDAHVRKALRESGLPASRLELEITEGVLIEDIARAKRTMQSLKALGIHIALDDFGTGYSSLSYLEAFPLDRIKIDRSFVAALGESERSLAIVRAVIGLAHGLGVPVLAEGIETDAQMSLLLQEGCDEMQGYLIGRPRSLESAPQSNRVPIRAAS</sequence>
<dbReference type="InterPro" id="IPR043128">
    <property type="entry name" value="Rev_trsase/Diguanyl_cyclase"/>
</dbReference>
<dbReference type="Pfam" id="PF13188">
    <property type="entry name" value="PAS_8"/>
    <property type="match status" value="1"/>
</dbReference>
<keyword evidence="5" id="KW-1185">Reference proteome</keyword>
<dbReference type="Pfam" id="PF12860">
    <property type="entry name" value="PAS_7"/>
    <property type="match status" value="2"/>
</dbReference>
<dbReference type="SMART" id="SM00267">
    <property type="entry name" value="GGDEF"/>
    <property type="match status" value="1"/>
</dbReference>
<gene>
    <name evidence="4" type="ORF">I3J27_32290</name>
</gene>
<feature type="transmembrane region" description="Helical" evidence="1">
    <location>
        <begin position="129"/>
        <end position="146"/>
    </location>
</feature>
<protein>
    <submittedName>
        <fullName evidence="4">EAL domain-containing protein</fullName>
    </submittedName>
</protein>
<dbReference type="Pfam" id="PF00990">
    <property type="entry name" value="GGDEF"/>
    <property type="match status" value="1"/>
</dbReference>
<dbReference type="InterPro" id="IPR001633">
    <property type="entry name" value="EAL_dom"/>
</dbReference>
<dbReference type="Pfam" id="PF00563">
    <property type="entry name" value="EAL"/>
    <property type="match status" value="1"/>
</dbReference>
<dbReference type="SMART" id="SM00091">
    <property type="entry name" value="PAS"/>
    <property type="match status" value="3"/>
</dbReference>
<evidence type="ECO:0000259" key="2">
    <source>
        <dbReference type="PROSITE" id="PS50883"/>
    </source>
</evidence>
<feature type="transmembrane region" description="Helical" evidence="1">
    <location>
        <begin position="158"/>
        <end position="191"/>
    </location>
</feature>
<dbReference type="Gene3D" id="3.30.70.270">
    <property type="match status" value="1"/>
</dbReference>
<feature type="transmembrane region" description="Helical" evidence="1">
    <location>
        <begin position="38"/>
        <end position="58"/>
    </location>
</feature>
<keyword evidence="1" id="KW-1133">Transmembrane helix</keyword>
<evidence type="ECO:0000313" key="5">
    <source>
        <dbReference type="Proteomes" id="UP001179614"/>
    </source>
</evidence>
<dbReference type="CDD" id="cd01949">
    <property type="entry name" value="GGDEF"/>
    <property type="match status" value="1"/>
</dbReference>
<feature type="domain" description="GGDEF" evidence="3">
    <location>
        <begin position="632"/>
        <end position="764"/>
    </location>
</feature>
<feature type="domain" description="EAL" evidence="2">
    <location>
        <begin position="773"/>
        <end position="1022"/>
    </location>
</feature>
<dbReference type="InterPro" id="IPR000014">
    <property type="entry name" value="PAS"/>
</dbReference>
<dbReference type="PANTHER" id="PTHR44757">
    <property type="entry name" value="DIGUANYLATE CYCLASE DGCP"/>
    <property type="match status" value="1"/>
</dbReference>
<dbReference type="InterPro" id="IPR000160">
    <property type="entry name" value="GGDEF_dom"/>
</dbReference>
<dbReference type="Proteomes" id="UP001179614">
    <property type="component" value="Chromosome"/>
</dbReference>
<dbReference type="InterPro" id="IPR052155">
    <property type="entry name" value="Biofilm_reg_signaling"/>
</dbReference>
<keyword evidence="1" id="KW-0472">Membrane</keyword>
<evidence type="ECO:0000259" key="3">
    <source>
        <dbReference type="PROSITE" id="PS50887"/>
    </source>
</evidence>
<dbReference type="SUPFAM" id="SSF55785">
    <property type="entry name" value="PYP-like sensor domain (PAS domain)"/>
    <property type="match status" value="3"/>
</dbReference>
<feature type="transmembrane region" description="Helical" evidence="1">
    <location>
        <begin position="103"/>
        <end position="123"/>
    </location>
</feature>
<evidence type="ECO:0000256" key="1">
    <source>
        <dbReference type="SAM" id="Phobius"/>
    </source>
</evidence>
<dbReference type="PROSITE" id="PS50883">
    <property type="entry name" value="EAL"/>
    <property type="match status" value="1"/>
</dbReference>
<dbReference type="InterPro" id="IPR029787">
    <property type="entry name" value="Nucleotide_cyclase"/>
</dbReference>
<dbReference type="Gene3D" id="3.30.450.20">
    <property type="entry name" value="PAS domain"/>
    <property type="match status" value="3"/>
</dbReference>
<dbReference type="Gene3D" id="3.20.20.450">
    <property type="entry name" value="EAL domain"/>
    <property type="match status" value="1"/>
</dbReference>
<dbReference type="PANTHER" id="PTHR44757:SF2">
    <property type="entry name" value="BIOFILM ARCHITECTURE MAINTENANCE PROTEIN MBAA"/>
    <property type="match status" value="1"/>
</dbReference>
<dbReference type="SUPFAM" id="SSF55073">
    <property type="entry name" value="Nucleotide cyclase"/>
    <property type="match status" value="1"/>
</dbReference>
<organism evidence="4 5">
    <name type="scientific">Bradyrhizobium xenonodulans</name>
    <dbReference type="NCBI Taxonomy" id="2736875"/>
    <lineage>
        <taxon>Bacteria</taxon>
        <taxon>Pseudomonadati</taxon>
        <taxon>Pseudomonadota</taxon>
        <taxon>Alphaproteobacteria</taxon>
        <taxon>Hyphomicrobiales</taxon>
        <taxon>Nitrobacteraceae</taxon>
        <taxon>Bradyrhizobium</taxon>
    </lineage>
</organism>
<dbReference type="PROSITE" id="PS50887">
    <property type="entry name" value="GGDEF"/>
    <property type="match status" value="1"/>
</dbReference>
<keyword evidence="1" id="KW-0812">Transmembrane</keyword>
<dbReference type="SMART" id="SM00052">
    <property type="entry name" value="EAL"/>
    <property type="match status" value="1"/>
</dbReference>
<dbReference type="SUPFAM" id="SSF141868">
    <property type="entry name" value="EAL domain-like"/>
    <property type="match status" value="1"/>
</dbReference>
<proteinExistence type="predicted"/>
<dbReference type="InterPro" id="IPR035965">
    <property type="entry name" value="PAS-like_dom_sf"/>
</dbReference>
<dbReference type="EMBL" id="CP089391">
    <property type="protein sequence ID" value="WBL77651.1"/>
    <property type="molecule type" value="Genomic_DNA"/>
</dbReference>